<evidence type="ECO:0000313" key="7">
    <source>
        <dbReference type="Proteomes" id="UP000024837"/>
    </source>
</evidence>
<keyword evidence="7" id="KW-1185">Reference proteome</keyword>
<feature type="domain" description="RNA polymerase II assembly factor Rtp1 C-terminal" evidence="3">
    <location>
        <begin position="975"/>
        <end position="1005"/>
    </location>
</feature>
<dbReference type="Proteomes" id="UP000024837">
    <property type="component" value="Unassembled WGS sequence"/>
</dbReference>
<name>W7HWL5_9PEZI</name>
<evidence type="ECO:0000313" key="6">
    <source>
        <dbReference type="EMBL" id="EWC47944.1"/>
    </source>
</evidence>
<evidence type="ECO:0008006" key="8">
    <source>
        <dbReference type="Google" id="ProtNLM"/>
    </source>
</evidence>
<dbReference type="GO" id="GO:0009306">
    <property type="term" value="P:protein secretion"/>
    <property type="evidence" value="ECO:0007669"/>
    <property type="project" value="TreeGrafter"/>
</dbReference>
<feature type="compositionally biased region" description="Basic and acidic residues" evidence="2">
    <location>
        <begin position="830"/>
        <end position="846"/>
    </location>
</feature>
<dbReference type="InterPro" id="IPR019414">
    <property type="entry name" value="Rtp1_C2"/>
</dbReference>
<sequence length="1007" mass="111651">MSNQKAFQSALKSAAAFLQPISKPQNATSGNRASLVENLYQTLPQDGIAPNSREATDYRELSTQVINYGITLLSTLNRTATPRISPDALYVPRDQRTILGLTDLILLEGIYPNVTPGVLPPLDRRTKSSGYFSQIQNAVADGDRRDRSLLEAIVDALEPILASDSNEVSDAVRERLQMDIIACLGELAFSPGHEPATWQKRFFDRLDATPVPILLPLIVPLIQKTAPAWFQNQLTAYLSTVPLKRTGGVKDEIMFFIDTQNEVSIQTGALQQVSRLLSSIPSSSTIDQYFSAIAPQLLELLDDKGQLGAAAAILINNIFERRKRSVEKFFFPSLLQPLRPLNPQPPSPNDAEVGDIVTVTSEDEIELVLYRISSLFQSSAGSSYLASKILAPLVLPLWGVWQYSISTNVKNAIYNQMPRQLLTTSIKLQNGKSVLSEIIQEFDFDGEDHWRFSRGEMGGIKIVMRDDGLEPALVQLSVIEERVPRFIELALVANDDTFTEFFLWLCRVWLRGVSTTPPEHSPKQAFRLLFQLKVLEGILEHHSERFIHQPEQVIVLVKEILDDYVLVLKRERERLDSLQQPSIHSLGSIVGTEDSPGLEDEDPTGVEAVSIALQILNSIISTSFSRTVSEQEKKLLTTLQPSLNYLTESSIIASSLSSLTRALSLFISSQDLPLGTESIENPSPVSEEVLKQQKTLQTALLYLRDEMVPIRAHGLELLKSLVADRSPVVDVPAMTKLLVGMLQDKESFVYLGVVQTICELSDKHPGTVIGMLVEAYVDEKEIMGIDERLKVGEALMGTVQRLGEVAVGKVAGEIGDTMIGLAGRRKRRYKEADEIRHEKEEEDKNTKTTGEMDEEYAKILKEARIEAGIDNKATIEKEEGEDDAHWVSKVGEEDYRIRTSALSILGVLYETNASGPPSAIATSAIEVALGILNLERGKEQATVRRAAVHLIASILNGLEAKGTTELLRVVPKRRLEEIVRVLGYLRVTDDDGLVREQVGTLLEVLTE</sequence>
<dbReference type="InterPro" id="IPR019451">
    <property type="entry name" value="Rtp1_C1"/>
</dbReference>
<dbReference type="PANTHER" id="PTHR20959">
    <property type="entry name" value="TRANSPORT AND GOLGI ORGANIZATION PROTEIN 6 FAMILY MEMBER"/>
    <property type="match status" value="1"/>
</dbReference>
<reference evidence="6 7" key="1">
    <citation type="submission" date="2013-05" db="EMBL/GenBank/DDBJ databases">
        <title>Drechslerella stenobrocha genome reveals carnivorous origination and mechanical trapping mechanism of predatory fungi.</title>
        <authorList>
            <person name="Liu X."/>
            <person name="Zhang W."/>
            <person name="Liu K."/>
        </authorList>
    </citation>
    <scope>NUCLEOTIDE SEQUENCE [LARGE SCALE GENOMIC DNA]</scope>
    <source>
        <strain evidence="6 7">248</strain>
    </source>
</reference>
<dbReference type="OrthoDB" id="39591at2759"/>
<feature type="domain" description="TANGO6 HEAT repeat" evidence="5">
    <location>
        <begin position="245"/>
        <end position="468"/>
    </location>
</feature>
<dbReference type="EMBL" id="KI966407">
    <property type="protein sequence ID" value="EWC47944.1"/>
    <property type="molecule type" value="Genomic_DNA"/>
</dbReference>
<proteinExistence type="inferred from homology"/>
<dbReference type="InterPro" id="IPR057407">
    <property type="entry name" value="HEAT_TANGO6"/>
</dbReference>
<feature type="domain" description="RNA polymerase II assembly factor Rtp1 C-terminal" evidence="4">
    <location>
        <begin position="696"/>
        <end position="804"/>
    </location>
</feature>
<comment type="similarity">
    <text evidence="1">Belongs to the Tango6 family.</text>
</comment>
<dbReference type="Pfam" id="PF23565">
    <property type="entry name" value="ARM_TANGO6"/>
    <property type="match status" value="1"/>
</dbReference>
<feature type="region of interest" description="Disordered" evidence="2">
    <location>
        <begin position="830"/>
        <end position="849"/>
    </location>
</feature>
<accession>W7HWL5</accession>
<dbReference type="SUPFAM" id="SSF48371">
    <property type="entry name" value="ARM repeat"/>
    <property type="match status" value="1"/>
</dbReference>
<evidence type="ECO:0000256" key="2">
    <source>
        <dbReference type="SAM" id="MobiDB-lite"/>
    </source>
</evidence>
<dbReference type="HOGENOM" id="CLU_006300_0_0_1"/>
<dbReference type="AlphaFoldDB" id="W7HWL5"/>
<evidence type="ECO:0000259" key="3">
    <source>
        <dbReference type="Pfam" id="PF10304"/>
    </source>
</evidence>
<dbReference type="InterPro" id="IPR016024">
    <property type="entry name" value="ARM-type_fold"/>
</dbReference>
<evidence type="ECO:0000259" key="4">
    <source>
        <dbReference type="Pfam" id="PF10363"/>
    </source>
</evidence>
<dbReference type="Pfam" id="PF10363">
    <property type="entry name" value="RTP1_C1"/>
    <property type="match status" value="1"/>
</dbReference>
<gene>
    <name evidence="6" type="ORF">DRE_02826</name>
</gene>
<dbReference type="Pfam" id="PF10304">
    <property type="entry name" value="RTP1_C2"/>
    <property type="match status" value="1"/>
</dbReference>
<evidence type="ECO:0000259" key="5">
    <source>
        <dbReference type="Pfam" id="PF23565"/>
    </source>
</evidence>
<dbReference type="PANTHER" id="PTHR20959:SF1">
    <property type="entry name" value="TRANSPORT AND GOLGI ORGANIZATION PROTEIN 6 HOMOLOG"/>
    <property type="match status" value="1"/>
</dbReference>
<protein>
    <recommendedName>
        <fullName evidence="8">RNA polymerase II assembly factor Rtp1 C-terminal domain-containing protein</fullName>
    </recommendedName>
</protein>
<dbReference type="InterPro" id="IPR039600">
    <property type="entry name" value="TANGO6/Rtp1"/>
</dbReference>
<organism evidence="6 7">
    <name type="scientific">Drechslerella stenobrocha 248</name>
    <dbReference type="NCBI Taxonomy" id="1043628"/>
    <lineage>
        <taxon>Eukaryota</taxon>
        <taxon>Fungi</taxon>
        <taxon>Dikarya</taxon>
        <taxon>Ascomycota</taxon>
        <taxon>Pezizomycotina</taxon>
        <taxon>Orbiliomycetes</taxon>
        <taxon>Orbiliales</taxon>
        <taxon>Orbiliaceae</taxon>
        <taxon>Drechslerella</taxon>
    </lineage>
</organism>
<evidence type="ECO:0000256" key="1">
    <source>
        <dbReference type="ARBA" id="ARBA00005724"/>
    </source>
</evidence>